<evidence type="ECO:0000313" key="1">
    <source>
        <dbReference type="EMBL" id="KAK7031240.1"/>
    </source>
</evidence>
<proteinExistence type="predicted"/>
<dbReference type="EMBL" id="JAYKXP010000069">
    <property type="protein sequence ID" value="KAK7031240.1"/>
    <property type="molecule type" value="Genomic_DNA"/>
</dbReference>
<sequence>MDPPSTTKSAHSLCSRPLLTLLPSIPSSREHAHGGTALMIGLNLKARGMQQMIKFKLDFGDENLAESQLQAFSQLGKLRNNALRYYAVVTPVRVHLLPPRDATSTVSVWQHQQTIHPHPISQFHPFPYPPNPYLTLRAQVVLAI</sequence>
<name>A0AAW0BYC5_9AGAR</name>
<accession>A0AAW0BYC5</accession>
<protein>
    <submittedName>
        <fullName evidence="1">Uncharacterized protein</fullName>
    </submittedName>
</protein>
<evidence type="ECO:0000313" key="2">
    <source>
        <dbReference type="Proteomes" id="UP001383192"/>
    </source>
</evidence>
<keyword evidence="2" id="KW-1185">Reference proteome</keyword>
<gene>
    <name evidence="1" type="ORF">VNI00_013491</name>
</gene>
<organism evidence="1 2">
    <name type="scientific">Paramarasmius palmivorus</name>
    <dbReference type="NCBI Taxonomy" id="297713"/>
    <lineage>
        <taxon>Eukaryota</taxon>
        <taxon>Fungi</taxon>
        <taxon>Dikarya</taxon>
        <taxon>Basidiomycota</taxon>
        <taxon>Agaricomycotina</taxon>
        <taxon>Agaricomycetes</taxon>
        <taxon>Agaricomycetidae</taxon>
        <taxon>Agaricales</taxon>
        <taxon>Marasmiineae</taxon>
        <taxon>Marasmiaceae</taxon>
        <taxon>Paramarasmius</taxon>
    </lineage>
</organism>
<comment type="caution">
    <text evidence="1">The sequence shown here is derived from an EMBL/GenBank/DDBJ whole genome shotgun (WGS) entry which is preliminary data.</text>
</comment>
<dbReference type="Proteomes" id="UP001383192">
    <property type="component" value="Unassembled WGS sequence"/>
</dbReference>
<dbReference type="AlphaFoldDB" id="A0AAW0BYC5"/>
<reference evidence="1 2" key="1">
    <citation type="submission" date="2024-01" db="EMBL/GenBank/DDBJ databases">
        <title>A draft genome for a cacao thread blight-causing isolate of Paramarasmius palmivorus.</title>
        <authorList>
            <person name="Baruah I.K."/>
            <person name="Bukari Y."/>
            <person name="Amoako-Attah I."/>
            <person name="Meinhardt L.W."/>
            <person name="Bailey B.A."/>
            <person name="Cohen S.P."/>
        </authorList>
    </citation>
    <scope>NUCLEOTIDE SEQUENCE [LARGE SCALE GENOMIC DNA]</scope>
    <source>
        <strain evidence="1 2">GH-12</strain>
    </source>
</reference>